<sequence>MIALFILCFTHFLPDSEFPITAVLTLTFPSMQQSVVKHSHFSETLYCQHLTLQSKKLHRKTKHMTHLIPRRQVCSGI</sequence>
<reference evidence="2" key="1">
    <citation type="submission" date="2014-11" db="EMBL/GenBank/DDBJ databases">
        <authorList>
            <person name="Amaro Gonzalez C."/>
        </authorList>
    </citation>
    <scope>NUCLEOTIDE SEQUENCE</scope>
</reference>
<reference evidence="2" key="2">
    <citation type="journal article" date="2015" name="Fish Shellfish Immunol.">
        <title>Early steps in the European eel (Anguilla anguilla)-Vibrio vulnificus interaction in the gills: Role of the RtxA13 toxin.</title>
        <authorList>
            <person name="Callol A."/>
            <person name="Pajuelo D."/>
            <person name="Ebbesson L."/>
            <person name="Teles M."/>
            <person name="MacKenzie S."/>
            <person name="Amaro C."/>
        </authorList>
    </citation>
    <scope>NUCLEOTIDE SEQUENCE</scope>
</reference>
<organism evidence="2">
    <name type="scientific">Anguilla anguilla</name>
    <name type="common">European freshwater eel</name>
    <name type="synonym">Muraena anguilla</name>
    <dbReference type="NCBI Taxonomy" id="7936"/>
    <lineage>
        <taxon>Eukaryota</taxon>
        <taxon>Metazoa</taxon>
        <taxon>Chordata</taxon>
        <taxon>Craniata</taxon>
        <taxon>Vertebrata</taxon>
        <taxon>Euteleostomi</taxon>
        <taxon>Actinopterygii</taxon>
        <taxon>Neopterygii</taxon>
        <taxon>Teleostei</taxon>
        <taxon>Anguilliformes</taxon>
        <taxon>Anguillidae</taxon>
        <taxon>Anguilla</taxon>
    </lineage>
</organism>
<feature type="signal peptide" evidence="1">
    <location>
        <begin position="1"/>
        <end position="16"/>
    </location>
</feature>
<accession>A0A0E9PY85</accession>
<proteinExistence type="predicted"/>
<evidence type="ECO:0000313" key="2">
    <source>
        <dbReference type="EMBL" id="JAH08818.1"/>
    </source>
</evidence>
<dbReference type="EMBL" id="GBXM01099759">
    <property type="protein sequence ID" value="JAH08818.1"/>
    <property type="molecule type" value="Transcribed_RNA"/>
</dbReference>
<feature type="chain" id="PRO_5002430892" evidence="1">
    <location>
        <begin position="17"/>
        <end position="77"/>
    </location>
</feature>
<protein>
    <submittedName>
        <fullName evidence="2">Uncharacterized protein</fullName>
    </submittedName>
</protein>
<dbReference type="AlphaFoldDB" id="A0A0E9PY85"/>
<name>A0A0E9PY85_ANGAN</name>
<keyword evidence="1" id="KW-0732">Signal</keyword>
<evidence type="ECO:0000256" key="1">
    <source>
        <dbReference type="SAM" id="SignalP"/>
    </source>
</evidence>